<proteinExistence type="predicted"/>
<dbReference type="Proteomes" id="UP000036756">
    <property type="component" value="Unassembled WGS sequence"/>
</dbReference>
<keyword evidence="2" id="KW-1185">Reference proteome</keyword>
<dbReference type="EMBL" id="LFVU01000007">
    <property type="protein sequence ID" value="KMT22562.1"/>
    <property type="molecule type" value="Genomic_DNA"/>
</dbReference>
<sequence>MNIKIKKSILILSIAAILIAIVYVQINTKKIYNMTEKHLIENRGYKKSDISKIEVKYYFINRILSYEEWIISVVFKDEPKVKYSYSYRDNKISQGGASGRLDDGIYDHSESPGYKNMIVAGNYIKKHGYTIFKLFAEVDRYKLDGSMFKNTKDNIKYKQVWSVQGVKPDHYFGKEVVVMGFKVRNHPLQKRDINAKEGVNLYVMIVDGKAIGGYSLPTLDTVGGFYSIDGKTAEELKSGNIKPVL</sequence>
<gene>
    <name evidence="1" type="ORF">CLCY_10c01090</name>
</gene>
<accession>A0A0J8D9P1</accession>
<dbReference type="RefSeq" id="WP_053083263.1">
    <property type="nucleotide sequence ID" value="NZ_LFVU01000007.1"/>
</dbReference>
<comment type="caution">
    <text evidence="1">The sequence shown here is derived from an EMBL/GenBank/DDBJ whole genome shotgun (WGS) entry which is preliminary data.</text>
</comment>
<evidence type="ECO:0008006" key="3">
    <source>
        <dbReference type="Google" id="ProtNLM"/>
    </source>
</evidence>
<protein>
    <recommendedName>
        <fullName evidence="3">DUF4830 domain-containing protein</fullName>
    </recommendedName>
</protein>
<dbReference type="InterPro" id="IPR021486">
    <property type="entry name" value="DUF3139"/>
</dbReference>
<dbReference type="AlphaFoldDB" id="A0A0J8D9P1"/>
<evidence type="ECO:0000313" key="1">
    <source>
        <dbReference type="EMBL" id="KMT22562.1"/>
    </source>
</evidence>
<dbReference type="PATRIC" id="fig|1121307.3.peg.111"/>
<reference evidence="1 2" key="1">
    <citation type="submission" date="2015-06" db="EMBL/GenBank/DDBJ databases">
        <title>Draft genome sequence of the purine-degrading Clostridium cylindrosporum HC-1 (DSM 605).</title>
        <authorList>
            <person name="Poehlein A."/>
            <person name="Schiel-Bengelsdorf B."/>
            <person name="Bengelsdorf F."/>
            <person name="Daniel R."/>
            <person name="Duerre P."/>
        </authorList>
    </citation>
    <scope>NUCLEOTIDE SEQUENCE [LARGE SCALE GENOMIC DNA]</scope>
    <source>
        <strain evidence="1 2">DSM 605</strain>
    </source>
</reference>
<name>A0A0J8D9P1_CLOCY</name>
<organism evidence="1 2">
    <name type="scientific">Clostridium cylindrosporum DSM 605</name>
    <dbReference type="NCBI Taxonomy" id="1121307"/>
    <lineage>
        <taxon>Bacteria</taxon>
        <taxon>Bacillati</taxon>
        <taxon>Bacillota</taxon>
        <taxon>Clostridia</taxon>
        <taxon>Eubacteriales</taxon>
        <taxon>Clostridiaceae</taxon>
        <taxon>Clostridium</taxon>
    </lineage>
</organism>
<evidence type="ECO:0000313" key="2">
    <source>
        <dbReference type="Proteomes" id="UP000036756"/>
    </source>
</evidence>
<dbReference type="OrthoDB" id="1904509at2"/>
<dbReference type="Pfam" id="PF11337">
    <property type="entry name" value="DUF3139"/>
    <property type="match status" value="1"/>
</dbReference>
<dbReference type="STRING" id="1121307.CLCY_10c01090"/>